<keyword evidence="1" id="KW-1133">Transmembrane helix</keyword>
<keyword evidence="1" id="KW-0812">Transmembrane</keyword>
<feature type="transmembrane region" description="Helical" evidence="1">
    <location>
        <begin position="44"/>
        <end position="64"/>
    </location>
</feature>
<evidence type="ECO:0008006" key="3">
    <source>
        <dbReference type="Google" id="ProtNLM"/>
    </source>
</evidence>
<protein>
    <recommendedName>
        <fullName evidence="3">Major facilitator superfamily (MFS) profile domain-containing protein</fullName>
    </recommendedName>
</protein>
<proteinExistence type="predicted"/>
<dbReference type="InterPro" id="IPR036259">
    <property type="entry name" value="MFS_trans_sf"/>
</dbReference>
<feature type="non-terminal residue" evidence="2">
    <location>
        <position position="129"/>
    </location>
</feature>
<evidence type="ECO:0000313" key="2">
    <source>
        <dbReference type="EMBL" id="SVD69163.1"/>
    </source>
</evidence>
<evidence type="ECO:0000256" key="1">
    <source>
        <dbReference type="SAM" id="Phobius"/>
    </source>
</evidence>
<name>A0A382XDU4_9ZZZZ</name>
<gene>
    <name evidence="2" type="ORF">METZ01_LOCUS422017</name>
</gene>
<dbReference type="Gene3D" id="1.20.1250.20">
    <property type="entry name" value="MFS general substrate transporter like domains"/>
    <property type="match status" value="1"/>
</dbReference>
<feature type="transmembrane region" description="Helical" evidence="1">
    <location>
        <begin position="102"/>
        <end position="128"/>
    </location>
</feature>
<accession>A0A382XDU4</accession>
<dbReference type="EMBL" id="UINC01166937">
    <property type="protein sequence ID" value="SVD69163.1"/>
    <property type="molecule type" value="Genomic_DNA"/>
</dbReference>
<keyword evidence="1" id="KW-0472">Membrane</keyword>
<dbReference type="SUPFAM" id="SSF103473">
    <property type="entry name" value="MFS general substrate transporter"/>
    <property type="match status" value="1"/>
</dbReference>
<organism evidence="2">
    <name type="scientific">marine metagenome</name>
    <dbReference type="NCBI Taxonomy" id="408172"/>
    <lineage>
        <taxon>unclassified sequences</taxon>
        <taxon>metagenomes</taxon>
        <taxon>ecological metagenomes</taxon>
    </lineage>
</organism>
<sequence length="129" mass="13377">MSTLAKPYRLPVAIIAAGAMRALLAMGLRASLGLYLKPMSLDLGWGREVFALAIALQNLLWGAFQPFTAGIAEKFGTGRVVAVGGVLYATGLYMMAETTDPLAFHFSAGLLIGMAQSGCALGIVLSAIG</sequence>
<reference evidence="2" key="1">
    <citation type="submission" date="2018-05" db="EMBL/GenBank/DDBJ databases">
        <authorList>
            <person name="Lanie J.A."/>
            <person name="Ng W.-L."/>
            <person name="Kazmierczak K.M."/>
            <person name="Andrzejewski T.M."/>
            <person name="Davidsen T.M."/>
            <person name="Wayne K.J."/>
            <person name="Tettelin H."/>
            <person name="Glass J.I."/>
            <person name="Rusch D."/>
            <person name="Podicherti R."/>
            <person name="Tsui H.-C.T."/>
            <person name="Winkler M.E."/>
        </authorList>
    </citation>
    <scope>NUCLEOTIDE SEQUENCE</scope>
</reference>
<feature type="transmembrane region" description="Helical" evidence="1">
    <location>
        <begin position="12"/>
        <end position="32"/>
    </location>
</feature>
<dbReference type="AlphaFoldDB" id="A0A382XDU4"/>
<feature type="transmembrane region" description="Helical" evidence="1">
    <location>
        <begin position="76"/>
        <end position="96"/>
    </location>
</feature>